<comment type="subunit">
    <text evidence="7">Homodimer.</text>
</comment>
<dbReference type="PROSITE" id="PS00907">
    <property type="entry name" value="UROD_2"/>
    <property type="match status" value="1"/>
</dbReference>
<dbReference type="GO" id="GO:0006782">
    <property type="term" value="P:protoporphyrinogen IX biosynthetic process"/>
    <property type="evidence" value="ECO:0007669"/>
    <property type="project" value="UniProtKB-UniRule"/>
</dbReference>
<dbReference type="GO" id="GO:0005829">
    <property type="term" value="C:cytosol"/>
    <property type="evidence" value="ECO:0007669"/>
    <property type="project" value="TreeGrafter"/>
</dbReference>
<feature type="binding site" evidence="7">
    <location>
        <position position="208"/>
    </location>
    <ligand>
        <name>substrate</name>
    </ligand>
</feature>
<dbReference type="PANTHER" id="PTHR21091">
    <property type="entry name" value="METHYLTETRAHYDROFOLATE:HOMOCYSTEINE METHYLTRANSFERASE RELATED"/>
    <property type="match status" value="1"/>
</dbReference>
<keyword evidence="13" id="KW-1185">Reference proteome</keyword>
<evidence type="ECO:0000256" key="5">
    <source>
        <dbReference type="ARBA" id="ARBA00023239"/>
    </source>
</evidence>
<dbReference type="InterPro" id="IPR038071">
    <property type="entry name" value="UROD/MetE-like_sf"/>
</dbReference>
<feature type="binding site" evidence="7">
    <location>
        <position position="78"/>
    </location>
    <ligand>
        <name>substrate</name>
    </ligand>
</feature>
<comment type="caution">
    <text evidence="7">Lacks conserved residue(s) required for the propagation of feature annotation.</text>
</comment>
<feature type="site" description="Transition state stabilizer" evidence="7">
    <location>
        <position position="78"/>
    </location>
</feature>
<evidence type="ECO:0000256" key="4">
    <source>
        <dbReference type="ARBA" id="ARBA00022793"/>
    </source>
</evidence>
<dbReference type="NCBIfam" id="TIGR01464">
    <property type="entry name" value="hemE"/>
    <property type="match status" value="1"/>
</dbReference>
<feature type="domain" description="Uroporphyrinogen decarboxylase (URO-D)" evidence="11">
    <location>
        <begin position="141"/>
        <end position="157"/>
    </location>
</feature>
<dbReference type="InterPro" id="IPR006361">
    <property type="entry name" value="Uroporphyrinogen_deCO2ase_HemE"/>
</dbReference>
<comment type="function">
    <text evidence="7">Catalyzes the decarboxylation of four acetate groups of uroporphyrinogen-III to yield coproporphyrinogen-III.</text>
</comment>
<protein>
    <recommendedName>
        <fullName evidence="3 7">Uroporphyrinogen decarboxylase</fullName>
        <shortName evidence="7">UPD</shortName>
        <shortName evidence="7">URO-D</shortName>
        <ecNumber evidence="3 7">4.1.1.37</ecNumber>
    </recommendedName>
</protein>
<evidence type="ECO:0000256" key="7">
    <source>
        <dbReference type="HAMAP-Rule" id="MF_00218"/>
    </source>
</evidence>
<evidence type="ECO:0000259" key="11">
    <source>
        <dbReference type="PROSITE" id="PS00907"/>
    </source>
</evidence>
<comment type="pathway">
    <text evidence="1 7 8">Porphyrin-containing compound metabolism; protoporphyrin-IX biosynthesis; coproporphyrinogen-III from 5-aminolevulinate: step 4/4.</text>
</comment>
<comment type="similarity">
    <text evidence="2 7 9">Belongs to the uroporphyrinogen decarboxylase family.</text>
</comment>
<keyword evidence="4 7" id="KW-0210">Decarboxylase</keyword>
<evidence type="ECO:0000256" key="8">
    <source>
        <dbReference type="RuleBase" id="RU000554"/>
    </source>
</evidence>
<evidence type="ECO:0000259" key="10">
    <source>
        <dbReference type="PROSITE" id="PS00906"/>
    </source>
</evidence>
<reference evidence="12 13" key="1">
    <citation type="submission" date="2019-07" db="EMBL/GenBank/DDBJ databases">
        <title>Lentzea xizangensis sp. nov., isolated from Qinghai-Tibetan Plateau Soils.</title>
        <authorList>
            <person name="Huang J."/>
        </authorList>
    </citation>
    <scope>NUCLEOTIDE SEQUENCE [LARGE SCALE GENOMIC DNA]</scope>
    <source>
        <strain evidence="12 13">FXJ1.1311</strain>
    </source>
</reference>
<feature type="binding site" evidence="7">
    <location>
        <position position="153"/>
    </location>
    <ligand>
        <name>substrate</name>
    </ligand>
</feature>
<evidence type="ECO:0000256" key="3">
    <source>
        <dbReference type="ARBA" id="ARBA00012288"/>
    </source>
</evidence>
<evidence type="ECO:0000256" key="9">
    <source>
        <dbReference type="RuleBase" id="RU004169"/>
    </source>
</evidence>
<evidence type="ECO:0000313" key="12">
    <source>
        <dbReference type="EMBL" id="TWP48117.1"/>
    </source>
</evidence>
<dbReference type="AlphaFoldDB" id="A0A563ELU1"/>
<dbReference type="UniPathway" id="UPA00251">
    <property type="reaction ID" value="UER00321"/>
</dbReference>
<keyword evidence="6 7" id="KW-0627">Porphyrin biosynthesis</keyword>
<evidence type="ECO:0000256" key="1">
    <source>
        <dbReference type="ARBA" id="ARBA00004804"/>
    </source>
</evidence>
<evidence type="ECO:0000313" key="13">
    <source>
        <dbReference type="Proteomes" id="UP000316639"/>
    </source>
</evidence>
<dbReference type="Gene3D" id="3.20.20.210">
    <property type="match status" value="1"/>
</dbReference>
<name>A0A563ELU1_9PSEU</name>
<evidence type="ECO:0000256" key="2">
    <source>
        <dbReference type="ARBA" id="ARBA00009935"/>
    </source>
</evidence>
<feature type="domain" description="Uroporphyrinogen decarboxylase (URO-D)" evidence="10">
    <location>
        <begin position="24"/>
        <end position="33"/>
    </location>
</feature>
<dbReference type="EC" id="4.1.1.37" evidence="3 7"/>
<dbReference type="RefSeq" id="WP_146356740.1">
    <property type="nucleotide sequence ID" value="NZ_VOBR01000022.1"/>
</dbReference>
<proteinExistence type="inferred from homology"/>
<comment type="caution">
    <text evidence="12">The sequence shown here is derived from an EMBL/GenBank/DDBJ whole genome shotgun (WGS) entry which is preliminary data.</text>
</comment>
<dbReference type="EMBL" id="VOBR01000022">
    <property type="protein sequence ID" value="TWP48117.1"/>
    <property type="molecule type" value="Genomic_DNA"/>
</dbReference>
<organism evidence="12 13">
    <name type="scientific">Lentzea tibetensis</name>
    <dbReference type="NCBI Taxonomy" id="2591470"/>
    <lineage>
        <taxon>Bacteria</taxon>
        <taxon>Bacillati</taxon>
        <taxon>Actinomycetota</taxon>
        <taxon>Actinomycetes</taxon>
        <taxon>Pseudonocardiales</taxon>
        <taxon>Pseudonocardiaceae</taxon>
        <taxon>Lentzea</taxon>
    </lineage>
</organism>
<dbReference type="OrthoDB" id="9806656at2"/>
<feature type="binding site" evidence="7">
    <location>
        <begin position="29"/>
        <end position="33"/>
    </location>
    <ligand>
        <name>substrate</name>
    </ligand>
</feature>
<evidence type="ECO:0000256" key="6">
    <source>
        <dbReference type="ARBA" id="ARBA00023244"/>
    </source>
</evidence>
<dbReference type="GO" id="GO:0004853">
    <property type="term" value="F:uroporphyrinogen decarboxylase activity"/>
    <property type="evidence" value="ECO:0007669"/>
    <property type="project" value="UniProtKB-UniRule"/>
</dbReference>
<dbReference type="CDD" id="cd00717">
    <property type="entry name" value="URO-D"/>
    <property type="match status" value="1"/>
</dbReference>
<dbReference type="HAMAP" id="MF_00218">
    <property type="entry name" value="URO_D"/>
    <property type="match status" value="1"/>
</dbReference>
<comment type="catalytic activity">
    <reaction evidence="7 8">
        <text>uroporphyrinogen III + 4 H(+) = coproporphyrinogen III + 4 CO2</text>
        <dbReference type="Rhea" id="RHEA:19865"/>
        <dbReference type="ChEBI" id="CHEBI:15378"/>
        <dbReference type="ChEBI" id="CHEBI:16526"/>
        <dbReference type="ChEBI" id="CHEBI:57308"/>
        <dbReference type="ChEBI" id="CHEBI:57309"/>
        <dbReference type="EC" id="4.1.1.37"/>
    </reaction>
</comment>
<keyword evidence="5 7" id="KW-0456">Lyase</keyword>
<dbReference type="PANTHER" id="PTHR21091:SF169">
    <property type="entry name" value="UROPORPHYRINOGEN DECARBOXYLASE"/>
    <property type="match status" value="1"/>
</dbReference>
<sequence length="347" mass="37598">MTDEMSADAPLLVAAHGGTPSRTPVWFMRQAGRSLPEYRKLREGTAMLDACMDPEMVCEITMQPVRRHDMDGAILYSDIVVPLKAAGVDLDIVPGVGPVIANPVRTPADVDRLPELHAEQVQPVVDAIQLLVKELNGVPLIGFAGAPFTLASYLIEGGPSRNYERTKALMHSDPETWHELLGKIAAIAGEFLRIQVEAGVSAVQLFDSWAGALSERTYRDLVMPHSARVLGSVTGVPRIHFGVGTGELLPAMREAGADVVGVDWRIPLDEAVRRLEAAAPDQPKPVVQGNLDPTLLFSSWEALEREVRRIHAEGKAAAGHIFNLGHGVLPDTDPEVITRTVELIHSL</sequence>
<feature type="binding site" evidence="7">
    <location>
        <position position="326"/>
    </location>
    <ligand>
        <name>substrate</name>
    </ligand>
</feature>
<dbReference type="PROSITE" id="PS00906">
    <property type="entry name" value="UROD_1"/>
    <property type="match status" value="1"/>
</dbReference>
<gene>
    <name evidence="7 12" type="primary">hemE</name>
    <name evidence="12" type="ORF">FKR81_29495</name>
</gene>
<dbReference type="SUPFAM" id="SSF51726">
    <property type="entry name" value="UROD/MetE-like"/>
    <property type="match status" value="1"/>
</dbReference>
<dbReference type="Pfam" id="PF01208">
    <property type="entry name" value="URO-D"/>
    <property type="match status" value="1"/>
</dbReference>
<dbReference type="Proteomes" id="UP000316639">
    <property type="component" value="Unassembled WGS sequence"/>
</dbReference>
<accession>A0A563ELU1</accession>
<keyword evidence="7" id="KW-0963">Cytoplasm</keyword>
<dbReference type="InterPro" id="IPR000257">
    <property type="entry name" value="Uroporphyrinogen_deCOase"/>
</dbReference>
<comment type="subcellular location">
    <subcellularLocation>
        <location evidence="7">Cytoplasm</location>
    </subcellularLocation>
</comment>